<reference evidence="2 3" key="1">
    <citation type="journal article" date="2015" name="Genome Announc.">
        <title>Expanding the biotechnology potential of lactobacilli through comparative genomics of 213 strains and associated genera.</title>
        <authorList>
            <person name="Sun Z."/>
            <person name="Harris H.M."/>
            <person name="McCann A."/>
            <person name="Guo C."/>
            <person name="Argimon S."/>
            <person name="Zhang W."/>
            <person name="Yang X."/>
            <person name="Jeffery I.B."/>
            <person name="Cooney J.C."/>
            <person name="Kagawa T.F."/>
            <person name="Liu W."/>
            <person name="Song Y."/>
            <person name="Salvetti E."/>
            <person name="Wrobel A."/>
            <person name="Rasinkangas P."/>
            <person name="Parkhill J."/>
            <person name="Rea M.C."/>
            <person name="O'Sullivan O."/>
            <person name="Ritari J."/>
            <person name="Douillard F.P."/>
            <person name="Paul Ross R."/>
            <person name="Yang R."/>
            <person name="Briner A.E."/>
            <person name="Felis G.E."/>
            <person name="de Vos W.M."/>
            <person name="Barrangou R."/>
            <person name="Klaenhammer T.R."/>
            <person name="Caufield P.W."/>
            <person name="Cui Y."/>
            <person name="Zhang H."/>
            <person name="O'Toole P.W."/>
        </authorList>
    </citation>
    <scope>NUCLEOTIDE SEQUENCE [LARGE SCALE GENOMIC DNA]</scope>
    <source>
        <strain evidence="2 3">JCM 15530</strain>
    </source>
</reference>
<dbReference type="Proteomes" id="UP000050911">
    <property type="component" value="Unassembled WGS sequence"/>
</dbReference>
<accession>A0A0R1HUN2</accession>
<dbReference type="AlphaFoldDB" id="A0A0R1HUN2"/>
<evidence type="ECO:0000313" key="2">
    <source>
        <dbReference type="EMBL" id="KRK47492.1"/>
    </source>
</evidence>
<dbReference type="STRING" id="1302272.FC96_GL002417"/>
<keyword evidence="3" id="KW-1185">Reference proteome</keyword>
<evidence type="ECO:0000313" key="3">
    <source>
        <dbReference type="Proteomes" id="UP000050911"/>
    </source>
</evidence>
<feature type="signal peptide" evidence="1">
    <location>
        <begin position="1"/>
        <end position="31"/>
    </location>
</feature>
<protein>
    <submittedName>
        <fullName evidence="2">S-layer protein</fullName>
    </submittedName>
</protein>
<keyword evidence="1" id="KW-0732">Signal</keyword>
<sequence length="418" mass="43888">MNKGLKKSLYFGLAAVSFLGAAGFASSNASAKTYARVTSNRLMTSEPGQRNVVTNGTNALYTKAGTLRGARVVASKSTLAQLGNSKSSQKYFRAYRVATTNRGSVYYKVVSFDQQYRGWIYGGTSTAAFGGGITTTDTMTSAALPSSTTGYSLVDINKNTLWESPKWSQYLAKQSDMSGYKAGDTFKIIGAATKSREGWLYYQVVDENNANVTGWVFVDGLKQTVENGVVNINYVTSAGTSVGTAKWTIGASDLKSGATATAGAKLVDILNTTNSLTTAAATNAPKGYTIDTSANLTNLATLAVGGTYTVQVKAATTATSKFDYYIKSGSGNYSVAPESSFDQSTKTAIANADKSAFTGDAGKTISTSVYNAAPFTAGTGMNTITVGGKTYTFNLTDTLHANSNTTFGNTVHLYYSAS</sequence>
<dbReference type="PATRIC" id="fig|1302272.5.peg.2464"/>
<comment type="caution">
    <text evidence="2">The sequence shown here is derived from an EMBL/GenBank/DDBJ whole genome shotgun (WGS) entry which is preliminary data.</text>
</comment>
<proteinExistence type="predicted"/>
<dbReference type="EMBL" id="AZCX01000008">
    <property type="protein sequence ID" value="KRK47492.1"/>
    <property type="molecule type" value="Genomic_DNA"/>
</dbReference>
<feature type="chain" id="PRO_5006405336" evidence="1">
    <location>
        <begin position="32"/>
        <end position="418"/>
    </location>
</feature>
<name>A0A0R1HUN2_9LACO</name>
<gene>
    <name evidence="2" type="ORF">FC96_GL002417</name>
</gene>
<dbReference type="OrthoDB" id="2329257at2"/>
<evidence type="ECO:0000256" key="1">
    <source>
        <dbReference type="SAM" id="SignalP"/>
    </source>
</evidence>
<organism evidence="2 3">
    <name type="scientific">Secundilactobacillus kimchicus JCM 15530</name>
    <dbReference type="NCBI Taxonomy" id="1302272"/>
    <lineage>
        <taxon>Bacteria</taxon>
        <taxon>Bacillati</taxon>
        <taxon>Bacillota</taxon>
        <taxon>Bacilli</taxon>
        <taxon>Lactobacillales</taxon>
        <taxon>Lactobacillaceae</taxon>
        <taxon>Secundilactobacillus</taxon>
    </lineage>
</organism>
<dbReference type="RefSeq" id="WP_054661048.1">
    <property type="nucleotide sequence ID" value="NZ_AZCX01000008.1"/>
</dbReference>